<dbReference type="AlphaFoldDB" id="A0A667X6R9"/>
<feature type="compositionally biased region" description="Pro residues" evidence="1">
    <location>
        <begin position="378"/>
        <end position="395"/>
    </location>
</feature>
<dbReference type="PANTHER" id="PTHR17085:SF3">
    <property type="entry name" value="NUCLEAR RECEPTOR COACTIVATOR 4"/>
    <property type="match status" value="1"/>
</dbReference>
<accession>A0A667X6R9</accession>
<dbReference type="InterPro" id="IPR039947">
    <property type="entry name" value="NCoA-4"/>
</dbReference>
<dbReference type="Pfam" id="PF12489">
    <property type="entry name" value="ARA70"/>
    <property type="match status" value="2"/>
</dbReference>
<reference evidence="3" key="2">
    <citation type="submission" date="2025-08" db="UniProtKB">
        <authorList>
            <consortium name="Ensembl"/>
        </authorList>
    </citation>
    <scope>IDENTIFICATION</scope>
</reference>
<keyword evidence="4" id="KW-1185">Reference proteome</keyword>
<feature type="domain" description="Nuclear receptor coactivator 4 N-terminal" evidence="2">
    <location>
        <begin position="202"/>
        <end position="329"/>
    </location>
</feature>
<protein>
    <submittedName>
        <fullName evidence="3">Nuclear receptor coactivator 4</fullName>
    </submittedName>
</protein>
<sequence>MTSKSKVQNKGTRMPAEAAAAGLQQCRLAQDQLQEAIGSVTKAEQQLRENCREVRSELQSCVSRQQEALRCREVWLLGQIDLLETLKTETLQQQLHQLHWLRGQFDVMVHQLENSNSSHLTNQLTSCMDKLASLSLTPEETPELSFQADTRSLRQAITSFGSITSQQTEGVACQSPAPSPAHQRAWMQSCPVTKRQKMEAGPLSDWLLGPRPASSTPIGYQSSKNPQDWLMAHREVQASCPVRASFDFLKAWGQLRDLEAWLLQENTPVVRERAVSSSSSSSSSFSIEKIDESEFVMEEEGEGEASDLSDWLITPATGSEEAESDAERWRQVLKPFEESWSCSDWLAAGRPATDCSSCRQTSRALEIENLGELKCLKTPPPSGPASPQSPPPAPAPASASALEAWLQAAVPVQQSCRANEPCSSYAQCVCEENCGTGALSAWLLRQDGRDKNGVLLDKNSVPLAAKPGPALHLREQQQKVQAILQAWLHPGRSPAPPPPPPSQSPALSDWVAPEEEKASREEHSSHFKPSVFQAPLEPERWVAPDRSRTCGSAGEPRPLPEEDKWLLRKRSQAQERLALPTVCDLFSCMKIGADKDKWLHSAPVQM</sequence>
<dbReference type="GeneTree" id="ENSGT00390000008403"/>
<feature type="region of interest" description="Disordered" evidence="1">
    <location>
        <begin position="489"/>
        <end position="531"/>
    </location>
</feature>
<dbReference type="FunCoup" id="A0A667X6R9">
    <property type="interactions" value="978"/>
</dbReference>
<dbReference type="InterPro" id="IPR022174">
    <property type="entry name" value="NCOA4_N"/>
</dbReference>
<feature type="region of interest" description="Disordered" evidence="1">
    <location>
        <begin position="374"/>
        <end position="400"/>
    </location>
</feature>
<evidence type="ECO:0000256" key="1">
    <source>
        <dbReference type="SAM" id="MobiDB-lite"/>
    </source>
</evidence>
<evidence type="ECO:0000313" key="4">
    <source>
        <dbReference type="Proteomes" id="UP000472263"/>
    </source>
</evidence>
<feature type="compositionally biased region" description="Pro residues" evidence="1">
    <location>
        <begin position="493"/>
        <end position="503"/>
    </location>
</feature>
<proteinExistence type="predicted"/>
<dbReference type="PANTHER" id="PTHR17085">
    <property type="entry name" value="NUCLEAR RECEPTOR COACTIVATOR 4"/>
    <property type="match status" value="1"/>
</dbReference>
<name>A0A667X6R9_9TELE</name>
<feature type="domain" description="Nuclear receptor coactivator 4 N-terminal" evidence="2">
    <location>
        <begin position="33"/>
        <end position="152"/>
    </location>
</feature>
<organism evidence="3 4">
    <name type="scientific">Myripristis murdjan</name>
    <name type="common">pinecone soldierfish</name>
    <dbReference type="NCBI Taxonomy" id="586833"/>
    <lineage>
        <taxon>Eukaryota</taxon>
        <taxon>Metazoa</taxon>
        <taxon>Chordata</taxon>
        <taxon>Craniata</taxon>
        <taxon>Vertebrata</taxon>
        <taxon>Euteleostomi</taxon>
        <taxon>Actinopterygii</taxon>
        <taxon>Neopterygii</taxon>
        <taxon>Teleostei</taxon>
        <taxon>Neoteleostei</taxon>
        <taxon>Acanthomorphata</taxon>
        <taxon>Holocentriformes</taxon>
        <taxon>Holocentridae</taxon>
        <taxon>Myripristis</taxon>
    </lineage>
</organism>
<feature type="region of interest" description="Disordered" evidence="1">
    <location>
        <begin position="543"/>
        <end position="562"/>
    </location>
</feature>
<feature type="compositionally biased region" description="Basic and acidic residues" evidence="1">
    <location>
        <begin position="514"/>
        <end position="525"/>
    </location>
</feature>
<dbReference type="Proteomes" id="UP000472263">
    <property type="component" value="Chromosome 15"/>
</dbReference>
<feature type="region of interest" description="Disordered" evidence="1">
    <location>
        <begin position="290"/>
        <end position="311"/>
    </location>
</feature>
<dbReference type="GO" id="GO:0003713">
    <property type="term" value="F:transcription coactivator activity"/>
    <property type="evidence" value="ECO:0007669"/>
    <property type="project" value="InterPro"/>
</dbReference>
<reference evidence="3" key="1">
    <citation type="submission" date="2019-06" db="EMBL/GenBank/DDBJ databases">
        <authorList>
            <consortium name="Wellcome Sanger Institute Data Sharing"/>
        </authorList>
    </citation>
    <scope>NUCLEOTIDE SEQUENCE [LARGE SCALE GENOMIC DNA]</scope>
</reference>
<dbReference type="InParanoid" id="A0A667X6R9"/>
<evidence type="ECO:0000259" key="2">
    <source>
        <dbReference type="Pfam" id="PF12489"/>
    </source>
</evidence>
<dbReference type="Ensembl" id="ENSMMDT00005011288.1">
    <property type="protein sequence ID" value="ENSMMDP00005010952.1"/>
    <property type="gene ID" value="ENSMMDG00005005929.1"/>
</dbReference>
<feature type="compositionally biased region" description="Acidic residues" evidence="1">
    <location>
        <begin position="291"/>
        <end position="307"/>
    </location>
</feature>
<dbReference type="GO" id="GO:0006879">
    <property type="term" value="P:intracellular iron ion homeostasis"/>
    <property type="evidence" value="ECO:0007669"/>
    <property type="project" value="InterPro"/>
</dbReference>
<evidence type="ECO:0000313" key="3">
    <source>
        <dbReference type="Ensembl" id="ENSMMDP00005010952.1"/>
    </source>
</evidence>
<dbReference type="GO" id="GO:0009725">
    <property type="term" value="P:response to hormone"/>
    <property type="evidence" value="ECO:0007669"/>
    <property type="project" value="TreeGrafter"/>
</dbReference>
<gene>
    <name evidence="3" type="primary">ncoa4</name>
</gene>
<reference evidence="3" key="3">
    <citation type="submission" date="2025-09" db="UniProtKB">
        <authorList>
            <consortium name="Ensembl"/>
        </authorList>
    </citation>
    <scope>IDENTIFICATION</scope>
</reference>